<feature type="domain" description="PAS" evidence="1">
    <location>
        <begin position="27"/>
        <end position="96"/>
    </location>
</feature>
<reference evidence="5 6" key="1">
    <citation type="journal article" date="2015" name="Int. J. Syst. Evol. Microbiol.">
        <title>Exiguobacterium enclense sp. nov., isolated from sediment.</title>
        <authorList>
            <person name="Dastager S.G."/>
            <person name="Mawlankar R."/>
            <person name="Sonalkar V.V."/>
            <person name="Thorat M.N."/>
            <person name="Mual P."/>
            <person name="Verma A."/>
            <person name="Krishnamurthi S."/>
            <person name="Tang S.K."/>
            <person name="Li W.J."/>
        </authorList>
    </citation>
    <scope>NUCLEOTIDE SEQUENCE [LARGE SCALE GENOMIC DNA]</scope>
    <source>
        <strain evidence="5 6">NIO-1109</strain>
    </source>
</reference>
<dbReference type="Gene3D" id="3.30.450.20">
    <property type="entry name" value="PAS domain"/>
    <property type="match status" value="3"/>
</dbReference>
<dbReference type="SUPFAM" id="SSF55785">
    <property type="entry name" value="PYP-like sensor domain (PAS domain)"/>
    <property type="match status" value="3"/>
</dbReference>
<dbReference type="InterPro" id="IPR013655">
    <property type="entry name" value="PAS_fold_3"/>
</dbReference>
<dbReference type="PANTHER" id="PTHR44757:SF2">
    <property type="entry name" value="BIOFILM ARCHITECTURE MAINTENANCE PROTEIN MBAA"/>
    <property type="match status" value="1"/>
</dbReference>
<dbReference type="InterPro" id="IPR035965">
    <property type="entry name" value="PAS-like_dom_sf"/>
</dbReference>
<evidence type="ECO:0000259" key="4">
    <source>
        <dbReference type="PROSITE" id="PS50887"/>
    </source>
</evidence>
<protein>
    <submittedName>
        <fullName evidence="5">Diguanylate cyclase</fullName>
    </submittedName>
</protein>
<dbReference type="PROSITE" id="PS50112">
    <property type="entry name" value="PAS"/>
    <property type="match status" value="2"/>
</dbReference>
<feature type="domain" description="PAS" evidence="1">
    <location>
        <begin position="276"/>
        <end position="349"/>
    </location>
</feature>
<dbReference type="InterPro" id="IPR029787">
    <property type="entry name" value="Nucleotide_cyclase"/>
</dbReference>
<dbReference type="NCBIfam" id="TIGR00229">
    <property type="entry name" value="sensory_box"/>
    <property type="match status" value="2"/>
</dbReference>
<organism evidence="5 6">
    <name type="scientific">Exiguobacterium indicum</name>
    <dbReference type="NCBI Taxonomy" id="296995"/>
    <lineage>
        <taxon>Bacteria</taxon>
        <taxon>Bacillati</taxon>
        <taxon>Bacillota</taxon>
        <taxon>Bacilli</taxon>
        <taxon>Bacillales</taxon>
        <taxon>Bacillales Family XII. Incertae Sedis</taxon>
        <taxon>Exiguobacterium</taxon>
    </lineage>
</organism>
<dbReference type="SUPFAM" id="SSF55073">
    <property type="entry name" value="Nucleotide cyclase"/>
    <property type="match status" value="1"/>
</dbReference>
<comment type="caution">
    <text evidence="5">The sequence shown here is derived from an EMBL/GenBank/DDBJ whole genome shotgun (WGS) entry which is preliminary data.</text>
</comment>
<dbReference type="Pfam" id="PF00990">
    <property type="entry name" value="GGDEF"/>
    <property type="match status" value="1"/>
</dbReference>
<dbReference type="EMBL" id="LNQL01000001">
    <property type="protein sequence ID" value="KSU50104.1"/>
    <property type="molecule type" value="Genomic_DNA"/>
</dbReference>
<sequence>MAFFEAMKTIRRSDTAPIHIGGLEVSRLEQSEAFFHHQTDAIFVFDAAGTIIYFNEHLPEILGYSEHTLYEHFSVFNPPDQMEAVSQFFQRALQGETVHYTARGLHADQHLVTLKITNMPIEQEGYVIGVYGVARDVTREKQLEEDVSEIRSQLELTEQVPELVLFYYDLRSHQIEPSPSLLKFLGLREEQSSIEQQRLLERIHPWDFDPLRFEIERMAAGKQDQFEQELSLLTSDGSYQLLRLKAVRRAGHAHQASIVLYDLSEIDAARQQLKMERAQARDIYEAVNAAISQIDLTTGRILFHSQGFLHIYEELPKNLILNDTWLLSRIDPRDHDAMRKFMQRLLQGHAGTLQYRLRFPDGRIKWVEDQQIPIFHSDGSIAYSNSILHDITLQKAYEEQLRQLALRDVVTGLPNRQALIETIESWQARTVPFFVLSVSFNRITEINNAFGHGSGDQWLQATAARLNDVKPDEVFLGHLGGDEYALLVSTDYEQDVTPCAERLLAISTHPISIEPYALFARVSIGISRYPQDSTDAVELLKHSYTALRRSRRDDHSAFHHYASNLDIDYYRRYRLEQDLHYAIERDQLFLEYQPKVDSWTGKIVGMEALIRWQHPEWGRIPPNDFIPLSEESALHIDIGDWVLEAACRQMNEWSKTGASLVPISINVSPKRLLIPGFEHQIEQTLTRYALDPTLLELEITEAALIMDDPMTSRTLESVSALGVRIALDDFGKGYSSMVYLQRYPIDVIKIDRQFATHIYDDAKAQAIVKSILYMANEFNLYVVAEGIETIQQLDTFRMLECPRIQGYLFSRPVPSDVMEGFLIREILYPIEACALSSDTVPRFSVPGKIRMLTHHMESFTLAFSDLQAHQTSTKVLYFSTETPLPSHAATCEIRLNEGLQLVTCTVTIIGQQDGQYMGEYTNETEAEQIMRFFQSLRYTP</sequence>
<dbReference type="PROSITE" id="PS50113">
    <property type="entry name" value="PAC"/>
    <property type="match status" value="1"/>
</dbReference>
<dbReference type="PANTHER" id="PTHR44757">
    <property type="entry name" value="DIGUANYLATE CYCLASE DGCP"/>
    <property type="match status" value="1"/>
</dbReference>
<dbReference type="AlphaFoldDB" id="A0A0V8GIK3"/>
<dbReference type="SMART" id="SM00086">
    <property type="entry name" value="PAC"/>
    <property type="match status" value="3"/>
</dbReference>
<dbReference type="Gene3D" id="3.30.70.270">
    <property type="match status" value="1"/>
</dbReference>
<dbReference type="Pfam" id="PF08448">
    <property type="entry name" value="PAS_4"/>
    <property type="match status" value="1"/>
</dbReference>
<dbReference type="SMART" id="SM00052">
    <property type="entry name" value="EAL"/>
    <property type="match status" value="1"/>
</dbReference>
<name>A0A0V8GIK3_9BACL</name>
<evidence type="ECO:0000313" key="5">
    <source>
        <dbReference type="EMBL" id="KSU50104.1"/>
    </source>
</evidence>
<dbReference type="InterPro" id="IPR052155">
    <property type="entry name" value="Biofilm_reg_signaling"/>
</dbReference>
<dbReference type="InterPro" id="IPR000700">
    <property type="entry name" value="PAS-assoc_C"/>
</dbReference>
<feature type="domain" description="EAL" evidence="3">
    <location>
        <begin position="572"/>
        <end position="826"/>
    </location>
</feature>
<dbReference type="InterPro" id="IPR001633">
    <property type="entry name" value="EAL_dom"/>
</dbReference>
<gene>
    <name evidence="5" type="ORF">AS033_01650</name>
</gene>
<dbReference type="Proteomes" id="UP000053797">
    <property type="component" value="Unassembled WGS sequence"/>
</dbReference>
<dbReference type="Gene3D" id="3.20.20.450">
    <property type="entry name" value="EAL domain"/>
    <property type="match status" value="1"/>
</dbReference>
<dbReference type="InterPro" id="IPR001610">
    <property type="entry name" value="PAC"/>
</dbReference>
<dbReference type="Pfam" id="PF00563">
    <property type="entry name" value="EAL"/>
    <property type="match status" value="1"/>
</dbReference>
<evidence type="ECO:0000313" key="6">
    <source>
        <dbReference type="Proteomes" id="UP000053797"/>
    </source>
</evidence>
<feature type="domain" description="GGDEF" evidence="4">
    <location>
        <begin position="431"/>
        <end position="563"/>
    </location>
</feature>
<dbReference type="InterPro" id="IPR000014">
    <property type="entry name" value="PAS"/>
</dbReference>
<feature type="domain" description="PAC" evidence="2">
    <location>
        <begin position="351"/>
        <end position="403"/>
    </location>
</feature>
<dbReference type="InterPro" id="IPR035919">
    <property type="entry name" value="EAL_sf"/>
</dbReference>
<dbReference type="OrthoDB" id="9759607at2"/>
<dbReference type="InterPro" id="IPR043128">
    <property type="entry name" value="Rev_trsase/Diguanyl_cyclase"/>
</dbReference>
<evidence type="ECO:0000259" key="2">
    <source>
        <dbReference type="PROSITE" id="PS50113"/>
    </source>
</evidence>
<dbReference type="SMART" id="SM00091">
    <property type="entry name" value="PAS"/>
    <property type="match status" value="3"/>
</dbReference>
<dbReference type="SUPFAM" id="SSF141868">
    <property type="entry name" value="EAL domain-like"/>
    <property type="match status" value="1"/>
</dbReference>
<dbReference type="PROSITE" id="PS50883">
    <property type="entry name" value="EAL"/>
    <property type="match status" value="1"/>
</dbReference>
<dbReference type="RefSeq" id="WP_058264646.1">
    <property type="nucleotide sequence ID" value="NZ_FMYN01000001.1"/>
</dbReference>
<dbReference type="PROSITE" id="PS50887">
    <property type="entry name" value="GGDEF"/>
    <property type="match status" value="1"/>
</dbReference>
<dbReference type="Pfam" id="PF08447">
    <property type="entry name" value="PAS_3"/>
    <property type="match status" value="1"/>
</dbReference>
<evidence type="ECO:0000259" key="1">
    <source>
        <dbReference type="PROSITE" id="PS50112"/>
    </source>
</evidence>
<dbReference type="NCBIfam" id="TIGR00254">
    <property type="entry name" value="GGDEF"/>
    <property type="match status" value="1"/>
</dbReference>
<accession>A0A0V8GIK3</accession>
<dbReference type="InterPro" id="IPR013656">
    <property type="entry name" value="PAS_4"/>
</dbReference>
<dbReference type="CDD" id="cd01949">
    <property type="entry name" value="GGDEF"/>
    <property type="match status" value="1"/>
</dbReference>
<dbReference type="SMART" id="SM00267">
    <property type="entry name" value="GGDEF"/>
    <property type="match status" value="1"/>
</dbReference>
<dbReference type="CDD" id="cd01948">
    <property type="entry name" value="EAL"/>
    <property type="match status" value="1"/>
</dbReference>
<proteinExistence type="predicted"/>
<dbReference type="InterPro" id="IPR000160">
    <property type="entry name" value="GGDEF_dom"/>
</dbReference>
<dbReference type="CDD" id="cd00130">
    <property type="entry name" value="PAS"/>
    <property type="match status" value="2"/>
</dbReference>
<evidence type="ECO:0000259" key="3">
    <source>
        <dbReference type="PROSITE" id="PS50883"/>
    </source>
</evidence>